<evidence type="ECO:0000313" key="1">
    <source>
        <dbReference type="EMBL" id="OWW18413.1"/>
    </source>
</evidence>
<dbReference type="InterPro" id="IPR008018">
    <property type="entry name" value="Phage_tail_attach_FII"/>
</dbReference>
<reference evidence="2 3" key="1">
    <citation type="submission" date="2016-02" db="EMBL/GenBank/DDBJ databases">
        <authorList>
            <person name="Wen L."/>
            <person name="He K."/>
            <person name="Yang H."/>
        </authorList>
    </citation>
    <scope>NUCLEOTIDE SEQUENCE [LARGE SCALE GENOMIC DNA]</scope>
    <source>
        <strain evidence="2 3">TSA40</strain>
    </source>
</reference>
<evidence type="ECO:0000313" key="2">
    <source>
        <dbReference type="EMBL" id="OWW19377.1"/>
    </source>
</evidence>
<dbReference type="EMBL" id="LSTO01000006">
    <property type="protein sequence ID" value="OWW18413.1"/>
    <property type="molecule type" value="Genomic_DNA"/>
</dbReference>
<dbReference type="AlphaFoldDB" id="A0A254TB51"/>
<comment type="caution">
    <text evidence="2">The sequence shown here is derived from an EMBL/GenBank/DDBJ whole genome shotgun (WGS) entry which is preliminary data.</text>
</comment>
<dbReference type="EMBL" id="LSTO01000001">
    <property type="protein sequence ID" value="OWW19377.1"/>
    <property type="molecule type" value="Genomic_DNA"/>
</dbReference>
<sequence length="92" mass="9429">MFVENTAPFFSDFGVAAMLDGVSVRGIFDNAYSHAGAGVGMAVSNPAFTLGTESVPANPVGKLLIVGSVTYAIAEHHPDGTGMSILLLEETA</sequence>
<accession>A0A254TB51</accession>
<name>A0A254TB51_9BURK</name>
<dbReference type="Pfam" id="PF05354">
    <property type="entry name" value="Phage_attach"/>
    <property type="match status" value="1"/>
</dbReference>
<evidence type="ECO:0008006" key="4">
    <source>
        <dbReference type="Google" id="ProtNLM"/>
    </source>
</evidence>
<protein>
    <recommendedName>
        <fullName evidence="4">Phage tail protein</fullName>
    </recommendedName>
</protein>
<proteinExistence type="predicted"/>
<dbReference type="OrthoDB" id="8913169at2"/>
<dbReference type="GO" id="GO:0019068">
    <property type="term" value="P:virion assembly"/>
    <property type="evidence" value="ECO:0007669"/>
    <property type="project" value="InterPro"/>
</dbReference>
<evidence type="ECO:0000313" key="3">
    <source>
        <dbReference type="Proteomes" id="UP000197535"/>
    </source>
</evidence>
<gene>
    <name evidence="1" type="ORF">AYR66_01015</name>
    <name evidence="2" type="ORF">AYR66_07500</name>
</gene>
<organism evidence="2 3">
    <name type="scientific">Noviherbaspirillum denitrificans</name>
    <dbReference type="NCBI Taxonomy" id="1968433"/>
    <lineage>
        <taxon>Bacteria</taxon>
        <taxon>Pseudomonadati</taxon>
        <taxon>Pseudomonadota</taxon>
        <taxon>Betaproteobacteria</taxon>
        <taxon>Burkholderiales</taxon>
        <taxon>Oxalobacteraceae</taxon>
        <taxon>Noviherbaspirillum</taxon>
    </lineage>
</organism>
<dbReference type="Gene3D" id="2.40.10.180">
    <property type="entry name" value="Phage tail proteins"/>
    <property type="match status" value="1"/>
</dbReference>
<keyword evidence="3" id="KW-1185">Reference proteome</keyword>
<dbReference type="SUPFAM" id="SSF69279">
    <property type="entry name" value="Phage tail proteins"/>
    <property type="match status" value="1"/>
</dbReference>
<dbReference type="Proteomes" id="UP000197535">
    <property type="component" value="Unassembled WGS sequence"/>
</dbReference>
<dbReference type="InterPro" id="IPR053734">
    <property type="entry name" value="Phage_Head-Tail_Connect_sf"/>
</dbReference>
<dbReference type="RefSeq" id="WP_088706287.1">
    <property type="nucleotide sequence ID" value="NZ_LSTO01000001.1"/>
</dbReference>